<keyword evidence="2" id="KW-1185">Reference proteome</keyword>
<dbReference type="Proteomes" id="UP000053732">
    <property type="component" value="Unassembled WGS sequence"/>
</dbReference>
<gene>
    <name evidence="1" type="ORF">PCAMFM013_S016g000020</name>
</gene>
<sequence length="68" mass="7389">MFEEERDDSHTGSRKVTGLHLSWTSKGQPGVALSIHEGQFLIEPGIGSLLEKPVSIYSNVHDAIGTPM</sequence>
<reference evidence="1 2" key="1">
    <citation type="journal article" date="2014" name="Nat. Commun.">
        <title>Multiple recent horizontal transfers of a large genomic region in cheese making fungi.</title>
        <authorList>
            <person name="Cheeseman K."/>
            <person name="Ropars J."/>
            <person name="Renault P."/>
            <person name="Dupont J."/>
            <person name="Gouzy J."/>
            <person name="Branca A."/>
            <person name="Abraham A.L."/>
            <person name="Ceppi M."/>
            <person name="Conseiller E."/>
            <person name="Debuchy R."/>
            <person name="Malagnac F."/>
            <person name="Goarin A."/>
            <person name="Silar P."/>
            <person name="Lacoste S."/>
            <person name="Sallet E."/>
            <person name="Bensimon A."/>
            <person name="Giraud T."/>
            <person name="Brygoo Y."/>
        </authorList>
    </citation>
    <scope>NUCLEOTIDE SEQUENCE [LARGE SCALE GENOMIC DNA]</scope>
    <source>
        <strain evidence="2">FM 013</strain>
    </source>
</reference>
<name>A0A0G4PHD4_PENC3</name>
<proteinExistence type="predicted"/>
<organism evidence="1 2">
    <name type="scientific">Penicillium camemberti (strain FM 013)</name>
    <dbReference type="NCBI Taxonomy" id="1429867"/>
    <lineage>
        <taxon>Eukaryota</taxon>
        <taxon>Fungi</taxon>
        <taxon>Dikarya</taxon>
        <taxon>Ascomycota</taxon>
        <taxon>Pezizomycotina</taxon>
        <taxon>Eurotiomycetes</taxon>
        <taxon>Eurotiomycetidae</taxon>
        <taxon>Eurotiales</taxon>
        <taxon>Aspergillaceae</taxon>
        <taxon>Penicillium</taxon>
    </lineage>
</organism>
<evidence type="ECO:0000313" key="1">
    <source>
        <dbReference type="EMBL" id="CRL25739.1"/>
    </source>
</evidence>
<evidence type="ECO:0000313" key="2">
    <source>
        <dbReference type="Proteomes" id="UP000053732"/>
    </source>
</evidence>
<dbReference type="EMBL" id="HG793149">
    <property type="protein sequence ID" value="CRL25739.1"/>
    <property type="molecule type" value="Genomic_DNA"/>
</dbReference>
<protein>
    <submittedName>
        <fullName evidence="1">Str. FM013</fullName>
    </submittedName>
</protein>
<accession>A0A0G4PHD4</accession>
<dbReference type="AlphaFoldDB" id="A0A0G4PHD4"/>